<dbReference type="Proteomes" id="UP000003586">
    <property type="component" value="Chromosome"/>
</dbReference>
<proteinExistence type="inferred from homology"/>
<dbReference type="EMBL" id="CP007035">
    <property type="protein sequence ID" value="AHF14409.1"/>
    <property type="molecule type" value="Genomic_DNA"/>
</dbReference>
<dbReference type="GO" id="GO:0005975">
    <property type="term" value="P:carbohydrate metabolic process"/>
    <property type="evidence" value="ECO:0007669"/>
    <property type="project" value="InterPro"/>
</dbReference>
<dbReference type="eggNOG" id="COG2273">
    <property type="taxonomic scope" value="Bacteria"/>
</dbReference>
<dbReference type="InterPro" id="IPR000757">
    <property type="entry name" value="Beta-glucanase-like"/>
</dbReference>
<evidence type="ECO:0000259" key="2">
    <source>
        <dbReference type="PROSITE" id="PS51762"/>
    </source>
</evidence>
<dbReference type="CDD" id="cd08023">
    <property type="entry name" value="GH16_laminarinase_like"/>
    <property type="match status" value="1"/>
</dbReference>
<dbReference type="GO" id="GO:0004553">
    <property type="term" value="F:hydrolase activity, hydrolyzing O-glycosyl compounds"/>
    <property type="evidence" value="ECO:0007669"/>
    <property type="project" value="InterPro"/>
</dbReference>
<dbReference type="InterPro" id="IPR050546">
    <property type="entry name" value="Glycosyl_Hydrlase_16"/>
</dbReference>
<gene>
    <name evidence="3" type="ORF">NIASO_02870</name>
</gene>
<dbReference type="KEGG" id="nso:NIASO_02870"/>
<evidence type="ECO:0000256" key="1">
    <source>
        <dbReference type="ARBA" id="ARBA00006865"/>
    </source>
</evidence>
<feature type="domain" description="GH16" evidence="2">
    <location>
        <begin position="32"/>
        <end position="274"/>
    </location>
</feature>
<dbReference type="STRING" id="929713.NIASO_02870"/>
<dbReference type="OrthoDB" id="9809583at2"/>
<protein>
    <submittedName>
        <fullName evidence="3">Beta-glucanase</fullName>
    </submittedName>
</protein>
<accession>W0EYY5</accession>
<comment type="similarity">
    <text evidence="1">Belongs to the glycosyl hydrolase 16 family.</text>
</comment>
<keyword evidence="4" id="KW-1185">Reference proteome</keyword>
<dbReference type="AlphaFoldDB" id="W0EYY5"/>
<evidence type="ECO:0000313" key="4">
    <source>
        <dbReference type="Proteomes" id="UP000003586"/>
    </source>
</evidence>
<dbReference type="PANTHER" id="PTHR10963">
    <property type="entry name" value="GLYCOSYL HYDROLASE-RELATED"/>
    <property type="match status" value="1"/>
</dbReference>
<dbReference type="HOGENOM" id="CLU_019533_0_3_10"/>
<sequence length="274" mass="31915">MQKSISFFIGVLGLFPGMLYGQPAGYSLVWADEFNKNGAPDTTAWRFENGFERNNELQWYQPQNAWCHKGYLIIEARRERRPNPLYQAGSSDWRKRRSTIDYTSASLNTRNTQSWKYGRFVMRAKITTADGLWPAFWTLGIKKEWPSNGEIDIMEYYRGMLLANIACGTGERYKAKWFSVKKPLASFADKNWSNRFHIWRMDWDETAIKLYVDDKLLGQVQLDALTNPDGFNPFKQPHYILLNLAIGGDNGGDPSGTRFPRRYLVDYVRVYQKK</sequence>
<dbReference type="SUPFAM" id="SSF49899">
    <property type="entry name" value="Concanavalin A-like lectins/glucanases"/>
    <property type="match status" value="1"/>
</dbReference>
<name>W0EYY5_9BACT</name>
<dbReference type="RefSeq" id="WP_008583758.1">
    <property type="nucleotide sequence ID" value="NZ_CP007035.1"/>
</dbReference>
<dbReference type="Pfam" id="PF00722">
    <property type="entry name" value="Glyco_hydro_16"/>
    <property type="match status" value="1"/>
</dbReference>
<dbReference type="PANTHER" id="PTHR10963:SF55">
    <property type="entry name" value="GLYCOSIDE HYDROLASE FAMILY 16 PROTEIN"/>
    <property type="match status" value="1"/>
</dbReference>
<organism evidence="3 4">
    <name type="scientific">Niabella soli DSM 19437</name>
    <dbReference type="NCBI Taxonomy" id="929713"/>
    <lineage>
        <taxon>Bacteria</taxon>
        <taxon>Pseudomonadati</taxon>
        <taxon>Bacteroidota</taxon>
        <taxon>Chitinophagia</taxon>
        <taxon>Chitinophagales</taxon>
        <taxon>Chitinophagaceae</taxon>
        <taxon>Niabella</taxon>
    </lineage>
</organism>
<reference evidence="3 4" key="1">
    <citation type="submission" date="2013-12" db="EMBL/GenBank/DDBJ databases">
        <authorList>
            <consortium name="DOE Joint Genome Institute"/>
            <person name="Eisen J."/>
            <person name="Huntemann M."/>
            <person name="Han J."/>
            <person name="Chen A."/>
            <person name="Kyrpides N."/>
            <person name="Mavromatis K."/>
            <person name="Markowitz V."/>
            <person name="Palaniappan K."/>
            <person name="Ivanova N."/>
            <person name="Schaumberg A."/>
            <person name="Pati A."/>
            <person name="Liolios K."/>
            <person name="Nordberg H.P."/>
            <person name="Cantor M.N."/>
            <person name="Hua S.X."/>
            <person name="Woyke T."/>
        </authorList>
    </citation>
    <scope>NUCLEOTIDE SEQUENCE [LARGE SCALE GENOMIC DNA]</scope>
    <source>
        <strain evidence="4">DSM 19437</strain>
    </source>
</reference>
<evidence type="ECO:0000313" key="3">
    <source>
        <dbReference type="EMBL" id="AHF14409.1"/>
    </source>
</evidence>
<dbReference type="PROSITE" id="PS51762">
    <property type="entry name" value="GH16_2"/>
    <property type="match status" value="1"/>
</dbReference>
<dbReference type="InterPro" id="IPR013320">
    <property type="entry name" value="ConA-like_dom_sf"/>
</dbReference>
<dbReference type="Gene3D" id="2.60.120.200">
    <property type="match status" value="1"/>
</dbReference>